<feature type="site" description="Transition state stabilizer" evidence="8">
    <location>
        <position position="135"/>
    </location>
</feature>
<evidence type="ECO:0000313" key="11">
    <source>
        <dbReference type="EMBL" id="TXI57516.1"/>
    </source>
</evidence>
<comment type="similarity">
    <text evidence="3 8 9">Belongs to the IspF family.</text>
</comment>
<organism evidence="11 12">
    <name type="scientific">Mycolicibacter arupensis</name>
    <dbReference type="NCBI Taxonomy" id="342002"/>
    <lineage>
        <taxon>Bacteria</taxon>
        <taxon>Bacillati</taxon>
        <taxon>Actinomycetota</taxon>
        <taxon>Actinomycetes</taxon>
        <taxon>Mycobacteriales</taxon>
        <taxon>Mycobacteriaceae</taxon>
        <taxon>Mycolicibacter</taxon>
    </lineage>
</organism>
<dbReference type="AlphaFoldDB" id="A0A5C7Y710"/>
<dbReference type="InterPro" id="IPR036571">
    <property type="entry name" value="MECDP_synthase_sf"/>
</dbReference>
<comment type="cofactor">
    <cofactor evidence="8">
        <name>a divalent metal cation</name>
        <dbReference type="ChEBI" id="CHEBI:60240"/>
    </cofactor>
    <text evidence="8">Binds 1 divalent metal cation per subunit.</text>
</comment>
<dbReference type="EC" id="4.6.1.12" evidence="4 8"/>
<dbReference type="PANTHER" id="PTHR43181">
    <property type="entry name" value="2-C-METHYL-D-ERYTHRITOL 2,4-CYCLODIPHOSPHATE SYNTHASE, CHLOROPLASTIC"/>
    <property type="match status" value="1"/>
</dbReference>
<dbReference type="Pfam" id="PF02542">
    <property type="entry name" value="YgbB"/>
    <property type="match status" value="1"/>
</dbReference>
<evidence type="ECO:0000256" key="7">
    <source>
        <dbReference type="ARBA" id="ARBA00023239"/>
    </source>
</evidence>
<evidence type="ECO:0000256" key="5">
    <source>
        <dbReference type="ARBA" id="ARBA00022723"/>
    </source>
</evidence>
<dbReference type="Proteomes" id="UP000321797">
    <property type="component" value="Unassembled WGS sequence"/>
</dbReference>
<sequence>MIAPLPRVGLGTDVHPIEAGRPCWLLGLLFDGVDGCSGHSDGDVAVHALCDALLSAAGLGDLGVVFGVDQPQWRGATGAQMLAHVRDLLTRAGYTTGNAAVQVIGNRPKVGPRREEAQRVLGELLGAPVSVSATTTDGLGLTGRGEGIAAIATALVFAASAPVPDNAE</sequence>
<keyword evidence="5 8" id="KW-0479">Metal-binding</keyword>
<evidence type="ECO:0000256" key="3">
    <source>
        <dbReference type="ARBA" id="ARBA00008480"/>
    </source>
</evidence>
<name>A0A5C7Y710_9MYCO</name>
<evidence type="ECO:0000313" key="12">
    <source>
        <dbReference type="Proteomes" id="UP000321797"/>
    </source>
</evidence>
<dbReference type="InterPro" id="IPR020555">
    <property type="entry name" value="MECDP_synthase_CS"/>
</dbReference>
<evidence type="ECO:0000256" key="9">
    <source>
        <dbReference type="RuleBase" id="RU004395"/>
    </source>
</evidence>
<dbReference type="GO" id="GO:0008685">
    <property type="term" value="F:2-C-methyl-D-erythritol 2,4-cyclodiphosphate synthase activity"/>
    <property type="evidence" value="ECO:0007669"/>
    <property type="project" value="UniProtKB-UniRule"/>
</dbReference>
<dbReference type="GO" id="GO:0019288">
    <property type="term" value="P:isopentenyl diphosphate biosynthetic process, methylerythritol 4-phosphate pathway"/>
    <property type="evidence" value="ECO:0007669"/>
    <property type="project" value="UniProtKB-UniRule"/>
</dbReference>
<evidence type="ECO:0000256" key="1">
    <source>
        <dbReference type="ARBA" id="ARBA00000200"/>
    </source>
</evidence>
<keyword evidence="7 8" id="KW-0456">Lyase</keyword>
<dbReference type="InterPro" id="IPR003526">
    <property type="entry name" value="MECDP_synthase"/>
</dbReference>
<dbReference type="Gene3D" id="3.30.1330.50">
    <property type="entry name" value="2-C-methyl-D-erythritol 2,4-cyclodiphosphate synthase"/>
    <property type="match status" value="1"/>
</dbReference>
<gene>
    <name evidence="8" type="primary">ispF</name>
    <name evidence="11" type="ORF">E6Q54_07640</name>
</gene>
<feature type="binding site" evidence="8">
    <location>
        <begin position="61"/>
        <end position="63"/>
    </location>
    <ligand>
        <name>4-CDP-2-C-methyl-D-erythritol 2-phosphate</name>
        <dbReference type="ChEBI" id="CHEBI:57919"/>
    </ligand>
</feature>
<reference evidence="11 12" key="1">
    <citation type="submission" date="2018-09" db="EMBL/GenBank/DDBJ databases">
        <title>Metagenome Assembled Genomes from an Advanced Water Purification Facility.</title>
        <authorList>
            <person name="Stamps B.W."/>
            <person name="Spear J.R."/>
        </authorList>
    </citation>
    <scope>NUCLEOTIDE SEQUENCE [LARGE SCALE GENOMIC DNA]</scope>
    <source>
        <strain evidence="11">Bin_29_2</strain>
    </source>
</reference>
<comment type="subunit">
    <text evidence="8">Homotrimer.</text>
</comment>
<proteinExistence type="inferred from homology"/>
<evidence type="ECO:0000256" key="8">
    <source>
        <dbReference type="HAMAP-Rule" id="MF_00107"/>
    </source>
</evidence>
<comment type="pathway">
    <text evidence="2 8">Isoprenoid biosynthesis; isopentenyl diphosphate biosynthesis via DXP pathway; isopentenyl diphosphate from 1-deoxy-D-xylulose 5-phosphate: step 4/6.</text>
</comment>
<feature type="binding site" evidence="8">
    <location>
        <position position="47"/>
    </location>
    <ligand>
        <name>a divalent metal cation</name>
        <dbReference type="ChEBI" id="CHEBI:60240"/>
    </ligand>
</feature>
<feature type="binding site" evidence="8">
    <location>
        <begin position="13"/>
        <end position="15"/>
    </location>
    <ligand>
        <name>4-CDP-2-C-methyl-D-erythritol 2-phosphate</name>
        <dbReference type="ChEBI" id="CHEBI:57919"/>
    </ligand>
</feature>
<evidence type="ECO:0000256" key="4">
    <source>
        <dbReference type="ARBA" id="ARBA00012579"/>
    </source>
</evidence>
<feature type="binding site" evidence="8">
    <location>
        <position position="144"/>
    </location>
    <ligand>
        <name>4-CDP-2-C-methyl-D-erythritol 2-phosphate</name>
        <dbReference type="ChEBI" id="CHEBI:57919"/>
    </ligand>
</feature>
<dbReference type="SUPFAM" id="SSF69765">
    <property type="entry name" value="IpsF-like"/>
    <property type="match status" value="1"/>
</dbReference>
<dbReference type="HAMAP" id="MF_00107">
    <property type="entry name" value="IspF"/>
    <property type="match status" value="1"/>
</dbReference>
<protein>
    <recommendedName>
        <fullName evidence="4 8">2-C-methyl-D-erythritol 2,4-cyclodiphosphate synthase</fullName>
        <shortName evidence="8">MECDP-synthase</shortName>
        <shortName evidence="8">MECPP-synthase</shortName>
        <shortName evidence="8">MECPS</shortName>
        <ecNumber evidence="4 8">4.6.1.12</ecNumber>
    </recommendedName>
</protein>
<evidence type="ECO:0000256" key="6">
    <source>
        <dbReference type="ARBA" id="ARBA00023229"/>
    </source>
</evidence>
<dbReference type="UniPathway" id="UPA00056">
    <property type="reaction ID" value="UER00095"/>
</dbReference>
<keyword evidence="6 8" id="KW-0414">Isoprene biosynthesis</keyword>
<comment type="function">
    <text evidence="8">Involved in the biosynthesis of isopentenyl diphosphate (IPP) and dimethylallyl diphosphate (DMAPP), two major building blocks of isoprenoid compounds. Catalyzes the conversion of 4-diphosphocytidyl-2-C-methyl-D-erythritol 2-phosphate (CDP-ME2P) to 2-C-methyl-D-erythritol 2,4-cyclodiphosphate (ME-CPP) with a corresponding release of cytidine 5-monophosphate (CMP).</text>
</comment>
<dbReference type="PROSITE" id="PS01350">
    <property type="entry name" value="ISPF"/>
    <property type="match status" value="1"/>
</dbReference>
<dbReference type="RefSeq" id="WP_276759771.1">
    <property type="nucleotide sequence ID" value="NZ_SSGD01000036.1"/>
</dbReference>
<feature type="binding site" evidence="8">
    <location>
        <begin position="134"/>
        <end position="137"/>
    </location>
    <ligand>
        <name>4-CDP-2-C-methyl-D-erythritol 2-phosphate</name>
        <dbReference type="ChEBI" id="CHEBI:57919"/>
    </ligand>
</feature>
<comment type="catalytic activity">
    <reaction evidence="1 8 9">
        <text>4-CDP-2-C-methyl-D-erythritol 2-phosphate = 2-C-methyl-D-erythritol 2,4-cyclic diphosphate + CMP</text>
        <dbReference type="Rhea" id="RHEA:23864"/>
        <dbReference type="ChEBI" id="CHEBI:57919"/>
        <dbReference type="ChEBI" id="CHEBI:58483"/>
        <dbReference type="ChEBI" id="CHEBI:60377"/>
        <dbReference type="EC" id="4.6.1.12"/>
    </reaction>
</comment>
<feature type="site" description="Transition state stabilizer" evidence="8">
    <location>
        <position position="39"/>
    </location>
</feature>
<dbReference type="EMBL" id="SSGD01000036">
    <property type="protein sequence ID" value="TXI57516.1"/>
    <property type="molecule type" value="Genomic_DNA"/>
</dbReference>
<dbReference type="GO" id="GO:0016114">
    <property type="term" value="P:terpenoid biosynthetic process"/>
    <property type="evidence" value="ECO:0007669"/>
    <property type="project" value="InterPro"/>
</dbReference>
<evidence type="ECO:0000259" key="10">
    <source>
        <dbReference type="Pfam" id="PF02542"/>
    </source>
</evidence>
<feature type="binding site" evidence="8">
    <location>
        <position position="15"/>
    </location>
    <ligand>
        <name>a divalent metal cation</name>
        <dbReference type="ChEBI" id="CHEBI:60240"/>
    </ligand>
</feature>
<feature type="binding site" evidence="8">
    <location>
        <begin position="39"/>
        <end position="40"/>
    </location>
    <ligand>
        <name>4-CDP-2-C-methyl-D-erythritol 2-phosphate</name>
        <dbReference type="ChEBI" id="CHEBI:57919"/>
    </ligand>
</feature>
<dbReference type="GO" id="GO:0046872">
    <property type="term" value="F:metal ion binding"/>
    <property type="evidence" value="ECO:0007669"/>
    <property type="project" value="UniProtKB-KW"/>
</dbReference>
<feature type="binding site" evidence="8">
    <location>
        <position position="13"/>
    </location>
    <ligand>
        <name>a divalent metal cation</name>
        <dbReference type="ChEBI" id="CHEBI:60240"/>
    </ligand>
</feature>
<feature type="domain" description="2-C-methyl-D-erythritol 2,4-cyclodiphosphate synthase" evidence="10">
    <location>
        <begin position="7"/>
        <end position="156"/>
    </location>
</feature>
<dbReference type="CDD" id="cd00554">
    <property type="entry name" value="MECDP_synthase"/>
    <property type="match status" value="1"/>
</dbReference>
<dbReference type="PANTHER" id="PTHR43181:SF1">
    <property type="entry name" value="2-C-METHYL-D-ERYTHRITOL 2,4-CYCLODIPHOSPHATE SYNTHASE, CHLOROPLASTIC"/>
    <property type="match status" value="1"/>
</dbReference>
<evidence type="ECO:0000256" key="2">
    <source>
        <dbReference type="ARBA" id="ARBA00004709"/>
    </source>
</evidence>
<comment type="caution">
    <text evidence="8">Lacks conserved residue(s) required for the propagation of feature annotation.</text>
</comment>
<accession>A0A5C7Y710</accession>
<dbReference type="FunFam" id="3.30.1330.50:FF:000003">
    <property type="entry name" value="2-C-methyl-D-erythritol 2,4-cyclodiphosphate synthase"/>
    <property type="match status" value="1"/>
</dbReference>
<dbReference type="NCBIfam" id="TIGR00151">
    <property type="entry name" value="ispF"/>
    <property type="match status" value="1"/>
</dbReference>
<comment type="caution">
    <text evidence="11">The sequence shown here is derived from an EMBL/GenBank/DDBJ whole genome shotgun (WGS) entry which is preliminary data.</text>
</comment>